<dbReference type="PATRIC" id="fig|994573.3.peg.2139"/>
<dbReference type="eggNOG" id="COG0725">
    <property type="taxonomic scope" value="Bacteria"/>
</dbReference>
<organism evidence="7 8">
    <name type="scientific">Youngiibacter fragilis 232.1</name>
    <dbReference type="NCBI Taxonomy" id="994573"/>
    <lineage>
        <taxon>Bacteria</taxon>
        <taxon>Bacillati</taxon>
        <taxon>Bacillota</taxon>
        <taxon>Clostridia</taxon>
        <taxon>Eubacteriales</taxon>
        <taxon>Clostridiaceae</taxon>
        <taxon>Youngiibacter</taxon>
    </lineage>
</organism>
<dbReference type="PANTHER" id="PTHR30632:SF0">
    <property type="entry name" value="SULFATE-BINDING PROTEIN"/>
    <property type="match status" value="1"/>
</dbReference>
<feature type="binding site" evidence="5">
    <location>
        <position position="87"/>
    </location>
    <ligand>
        <name>molybdate</name>
        <dbReference type="ChEBI" id="CHEBI:36264"/>
    </ligand>
</feature>
<evidence type="ECO:0000313" key="7">
    <source>
        <dbReference type="EMBL" id="ETA80525.1"/>
    </source>
</evidence>
<feature type="signal peptide" evidence="6">
    <location>
        <begin position="1"/>
        <end position="19"/>
    </location>
</feature>
<comment type="similarity">
    <text evidence="1">Belongs to the bacterial solute-binding protein ModA family.</text>
</comment>
<dbReference type="PANTHER" id="PTHR30632">
    <property type="entry name" value="MOLYBDATE-BINDING PERIPLASMIC PROTEIN"/>
    <property type="match status" value="1"/>
</dbReference>
<dbReference type="RefSeq" id="WP_023388901.1">
    <property type="nucleotide sequence ID" value="NZ_AXUN02000180.1"/>
</dbReference>
<keyword evidence="2 5" id="KW-0500">Molybdenum</keyword>
<dbReference type="PIRSF" id="PIRSF004846">
    <property type="entry name" value="ModA"/>
    <property type="match status" value="1"/>
</dbReference>
<keyword evidence="4 6" id="KW-0732">Signal</keyword>
<evidence type="ECO:0000256" key="5">
    <source>
        <dbReference type="PIRSR" id="PIRSR004846-1"/>
    </source>
</evidence>
<name>V7I2Q5_9CLOT</name>
<dbReference type="AlphaFoldDB" id="V7I2Q5"/>
<dbReference type="PROSITE" id="PS51257">
    <property type="entry name" value="PROKAR_LIPOPROTEIN"/>
    <property type="match status" value="1"/>
</dbReference>
<keyword evidence="3 5" id="KW-0479">Metal-binding</keyword>
<feature type="chain" id="PRO_5039354921" evidence="6">
    <location>
        <begin position="20"/>
        <end position="290"/>
    </location>
</feature>
<dbReference type="STRING" id="994573.T472_0211510"/>
<dbReference type="EMBL" id="AXUN02000180">
    <property type="protein sequence ID" value="ETA80525.1"/>
    <property type="molecule type" value="Genomic_DNA"/>
</dbReference>
<dbReference type="NCBIfam" id="TIGR01256">
    <property type="entry name" value="modA"/>
    <property type="match status" value="1"/>
</dbReference>
<gene>
    <name evidence="7" type="ORF">T472_0211510</name>
</gene>
<comment type="caution">
    <text evidence="7">The sequence shown here is derived from an EMBL/GenBank/DDBJ whole genome shotgun (WGS) entry which is preliminary data.</text>
</comment>
<evidence type="ECO:0000256" key="1">
    <source>
        <dbReference type="ARBA" id="ARBA00009175"/>
    </source>
</evidence>
<dbReference type="Pfam" id="PF13531">
    <property type="entry name" value="SBP_bac_11"/>
    <property type="match status" value="1"/>
</dbReference>
<dbReference type="InterPro" id="IPR050682">
    <property type="entry name" value="ModA/WtpA"/>
</dbReference>
<proteinExistence type="inferred from homology"/>
<protein>
    <submittedName>
        <fullName evidence="7">Molybdate ABC transporter substrate-binding protein</fullName>
    </submittedName>
</protein>
<dbReference type="FunFam" id="3.40.190.10:FF:000035">
    <property type="entry name" value="Molybdate ABC transporter substrate-binding protein"/>
    <property type="match status" value="1"/>
</dbReference>
<feature type="binding site" evidence="5">
    <location>
        <position position="225"/>
    </location>
    <ligand>
        <name>molybdate</name>
        <dbReference type="ChEBI" id="CHEBI:36264"/>
    </ligand>
</feature>
<evidence type="ECO:0000256" key="3">
    <source>
        <dbReference type="ARBA" id="ARBA00022723"/>
    </source>
</evidence>
<dbReference type="GO" id="GO:0030973">
    <property type="term" value="F:molybdate ion binding"/>
    <property type="evidence" value="ECO:0007669"/>
    <property type="project" value="UniProtKB-ARBA"/>
</dbReference>
<dbReference type="GO" id="GO:0015689">
    <property type="term" value="P:molybdate ion transport"/>
    <property type="evidence" value="ECO:0007669"/>
    <property type="project" value="InterPro"/>
</dbReference>
<dbReference type="Proteomes" id="UP000017747">
    <property type="component" value="Unassembled WGS sequence"/>
</dbReference>
<feature type="binding site" evidence="5">
    <location>
        <position position="207"/>
    </location>
    <ligand>
        <name>molybdate</name>
        <dbReference type="ChEBI" id="CHEBI:36264"/>
    </ligand>
</feature>
<dbReference type="SUPFAM" id="SSF53850">
    <property type="entry name" value="Periplasmic binding protein-like II"/>
    <property type="match status" value="1"/>
</dbReference>
<evidence type="ECO:0000256" key="2">
    <source>
        <dbReference type="ARBA" id="ARBA00022505"/>
    </source>
</evidence>
<dbReference type="OrthoDB" id="9785015at2"/>
<dbReference type="GO" id="GO:0046872">
    <property type="term" value="F:metal ion binding"/>
    <property type="evidence" value="ECO:0007669"/>
    <property type="project" value="UniProtKB-KW"/>
</dbReference>
<feature type="binding site" evidence="5">
    <location>
        <position position="59"/>
    </location>
    <ligand>
        <name>molybdate</name>
        <dbReference type="ChEBI" id="CHEBI:36264"/>
    </ligand>
</feature>
<evidence type="ECO:0000256" key="4">
    <source>
        <dbReference type="ARBA" id="ARBA00022729"/>
    </source>
</evidence>
<keyword evidence="8" id="KW-1185">Reference proteome</keyword>
<evidence type="ECO:0000256" key="6">
    <source>
        <dbReference type="SAM" id="SignalP"/>
    </source>
</evidence>
<dbReference type="GO" id="GO:1901359">
    <property type="term" value="F:tungstate binding"/>
    <property type="evidence" value="ECO:0007669"/>
    <property type="project" value="UniProtKB-ARBA"/>
</dbReference>
<dbReference type="InterPro" id="IPR005950">
    <property type="entry name" value="ModA"/>
</dbReference>
<sequence length="290" mass="30602">MRKRILSLVLMLTMASSLAGCTGVNASGNPIPAVSVSGTSNEPDTAEKPIELIVFAAASMTETLNQIVQMYKVVDPNVTFSINYDSSGTLKTQIEEGADCDIFISASSKQMNALDIAADKDENPLGLDFILAGTRFDLVSNSVVLISPQGNPRGVSSFEDVATERVSMIALGNSDVPVGQYSREIFTYIGIWEQLMSAQKVTFGTNVKEVLAQVSEGAVDCGVVYSTDAATSSGIEVIASAPPGSHKDITYPAAVLNDSGDVEAAQAFLNYLTTDECSAIFESVGFVIPD</sequence>
<reference evidence="7 8" key="1">
    <citation type="journal article" date="2014" name="Genome Announc.">
        <title>Genome Sequence of Youngiibacter fragilis, the Type Strain of the Genus Youngiibacter.</title>
        <authorList>
            <person name="Wawrik C.B."/>
            <person name="Callaghan A.V."/>
            <person name="Stamps B.W."/>
            <person name="Wawrik B."/>
        </authorList>
    </citation>
    <scope>NUCLEOTIDE SEQUENCE [LARGE SCALE GENOMIC DNA]</scope>
    <source>
        <strain evidence="7 8">232.1</strain>
    </source>
</reference>
<evidence type="ECO:0000313" key="8">
    <source>
        <dbReference type="Proteomes" id="UP000017747"/>
    </source>
</evidence>
<accession>V7I2Q5</accession>
<dbReference type="Gene3D" id="3.40.190.10">
    <property type="entry name" value="Periplasmic binding protein-like II"/>
    <property type="match status" value="2"/>
</dbReference>